<dbReference type="GO" id="GO:0003677">
    <property type="term" value="F:DNA binding"/>
    <property type="evidence" value="ECO:0007669"/>
    <property type="project" value="UniProtKB-UniRule"/>
</dbReference>
<dbReference type="SUPFAM" id="SSF56349">
    <property type="entry name" value="DNA breaking-rejoining enzymes"/>
    <property type="match status" value="1"/>
</dbReference>
<dbReference type="InterPro" id="IPR044068">
    <property type="entry name" value="CB"/>
</dbReference>
<dbReference type="GO" id="GO:0015074">
    <property type="term" value="P:DNA integration"/>
    <property type="evidence" value="ECO:0007669"/>
    <property type="project" value="UniProtKB-KW"/>
</dbReference>
<dbReference type="GO" id="GO:0007059">
    <property type="term" value="P:chromosome segregation"/>
    <property type="evidence" value="ECO:0007669"/>
    <property type="project" value="UniProtKB-KW"/>
</dbReference>
<dbReference type="GO" id="GO:0006310">
    <property type="term" value="P:DNA recombination"/>
    <property type="evidence" value="ECO:0007669"/>
    <property type="project" value="UniProtKB-KW"/>
</dbReference>
<comment type="caution">
    <text evidence="12">The sequence shown here is derived from an EMBL/GenBank/DDBJ whole genome shotgun (WGS) entry which is preliminary data.</text>
</comment>
<keyword evidence="7" id="KW-0233">DNA recombination</keyword>
<dbReference type="InterPro" id="IPR004107">
    <property type="entry name" value="Integrase_SAM-like_N"/>
</dbReference>
<dbReference type="Pfam" id="PF13495">
    <property type="entry name" value="Phage_int_SAM_4"/>
    <property type="match status" value="1"/>
</dbReference>
<accession>A0A5B3GIP4</accession>
<evidence type="ECO:0000256" key="6">
    <source>
        <dbReference type="ARBA" id="ARBA00023125"/>
    </source>
</evidence>
<evidence type="ECO:0000259" key="11">
    <source>
        <dbReference type="PROSITE" id="PS51900"/>
    </source>
</evidence>
<evidence type="ECO:0000256" key="8">
    <source>
        <dbReference type="ARBA" id="ARBA00023306"/>
    </source>
</evidence>
<sequence>MKEKLIDEIKTAMRTVITADQMSILCNVLNRTLQNIVIAEKLPDSEARIKANSQLQTLFISAKRVEGCSEKTLKYYASTIEYMLRQIDKNIVDITTTDLRCYLASYQSNNQSSKVTIDNIRRIFSSFFAWLEDEDYILKSPVRRIHKVKTGSLIKEVLSDENLEILRDNCTHIRDLAIVDMLSSTGIRVGELVKINREDIDFHERECIVFGKGNKEREVYFNARTKIHLKQYLESRTDDNPALFVSIAKPHNRLKISGVELRLRQLGRKVSIHKVHPHKFRRTLATMAIDKGMPIEQVQKLLGHVKIDTTMHYAMVNQSNVKISHRKYIN</sequence>
<keyword evidence="6 9" id="KW-0238">DNA-binding</keyword>
<evidence type="ECO:0000256" key="1">
    <source>
        <dbReference type="ARBA" id="ARBA00004496"/>
    </source>
</evidence>
<proteinExistence type="predicted"/>
<dbReference type="InterPro" id="IPR010998">
    <property type="entry name" value="Integrase_recombinase_N"/>
</dbReference>
<reference evidence="12 13" key="1">
    <citation type="journal article" date="2019" name="Nat. Med.">
        <title>A library of human gut bacterial isolates paired with longitudinal multiomics data enables mechanistic microbiome research.</title>
        <authorList>
            <person name="Poyet M."/>
            <person name="Groussin M."/>
            <person name="Gibbons S.M."/>
            <person name="Avila-Pacheco J."/>
            <person name="Jiang X."/>
            <person name="Kearney S.M."/>
            <person name="Perrotta A.R."/>
            <person name="Berdy B."/>
            <person name="Zhao S."/>
            <person name="Lieberman T.D."/>
            <person name="Swanson P.K."/>
            <person name="Smith M."/>
            <person name="Roesemann S."/>
            <person name="Alexander J.E."/>
            <person name="Rich S.A."/>
            <person name="Livny J."/>
            <person name="Vlamakis H."/>
            <person name="Clish C."/>
            <person name="Bullock K."/>
            <person name="Deik A."/>
            <person name="Scott J."/>
            <person name="Pierce K.A."/>
            <person name="Xavier R.J."/>
            <person name="Alm E.J."/>
        </authorList>
    </citation>
    <scope>NUCLEOTIDE SEQUENCE [LARGE SCALE GENOMIC DNA]</scope>
    <source>
        <strain evidence="12 13">BIOML-A1</strain>
    </source>
</reference>
<keyword evidence="8" id="KW-0131">Cell cycle</keyword>
<dbReference type="RefSeq" id="WP_022061587.1">
    <property type="nucleotide sequence ID" value="NZ_CATVWL010000038.1"/>
</dbReference>
<dbReference type="PROSITE" id="PS51898">
    <property type="entry name" value="TYR_RECOMBINASE"/>
    <property type="match status" value="1"/>
</dbReference>
<dbReference type="CDD" id="cd00397">
    <property type="entry name" value="DNA_BRE_C"/>
    <property type="match status" value="1"/>
</dbReference>
<dbReference type="Proteomes" id="UP000322658">
    <property type="component" value="Unassembled WGS sequence"/>
</dbReference>
<keyword evidence="5" id="KW-0229">DNA integration</keyword>
<keyword evidence="2" id="KW-0963">Cytoplasm</keyword>
<organism evidence="12 13">
    <name type="scientific">Alistipes shahii</name>
    <dbReference type="NCBI Taxonomy" id="328814"/>
    <lineage>
        <taxon>Bacteria</taxon>
        <taxon>Pseudomonadati</taxon>
        <taxon>Bacteroidota</taxon>
        <taxon>Bacteroidia</taxon>
        <taxon>Bacteroidales</taxon>
        <taxon>Rikenellaceae</taxon>
        <taxon>Alistipes</taxon>
    </lineage>
</organism>
<evidence type="ECO:0000256" key="2">
    <source>
        <dbReference type="ARBA" id="ARBA00022490"/>
    </source>
</evidence>
<feature type="domain" description="Tyr recombinase" evidence="10">
    <location>
        <begin position="153"/>
        <end position="326"/>
    </location>
</feature>
<dbReference type="GO" id="GO:0051301">
    <property type="term" value="P:cell division"/>
    <property type="evidence" value="ECO:0007669"/>
    <property type="project" value="UniProtKB-KW"/>
</dbReference>
<dbReference type="InterPro" id="IPR011010">
    <property type="entry name" value="DNA_brk_join_enz"/>
</dbReference>
<gene>
    <name evidence="12" type="ORF">F2Y07_13500</name>
</gene>
<evidence type="ECO:0000256" key="9">
    <source>
        <dbReference type="PROSITE-ProRule" id="PRU01248"/>
    </source>
</evidence>
<dbReference type="InterPro" id="IPR013762">
    <property type="entry name" value="Integrase-like_cat_sf"/>
</dbReference>
<dbReference type="PROSITE" id="PS51900">
    <property type="entry name" value="CB"/>
    <property type="match status" value="1"/>
</dbReference>
<evidence type="ECO:0000256" key="5">
    <source>
        <dbReference type="ARBA" id="ARBA00022908"/>
    </source>
</evidence>
<dbReference type="AlphaFoldDB" id="A0A5B3GIP4"/>
<evidence type="ECO:0000256" key="7">
    <source>
        <dbReference type="ARBA" id="ARBA00023172"/>
    </source>
</evidence>
<dbReference type="Gene3D" id="1.10.150.130">
    <property type="match status" value="1"/>
</dbReference>
<dbReference type="PANTHER" id="PTHR30349">
    <property type="entry name" value="PHAGE INTEGRASE-RELATED"/>
    <property type="match status" value="1"/>
</dbReference>
<dbReference type="PANTHER" id="PTHR30349:SF77">
    <property type="entry name" value="TYROSINE RECOMBINASE XERC"/>
    <property type="match status" value="1"/>
</dbReference>
<evidence type="ECO:0000259" key="10">
    <source>
        <dbReference type="PROSITE" id="PS51898"/>
    </source>
</evidence>
<dbReference type="GO" id="GO:0005737">
    <property type="term" value="C:cytoplasm"/>
    <property type="evidence" value="ECO:0007669"/>
    <property type="project" value="UniProtKB-SubCell"/>
</dbReference>
<dbReference type="InterPro" id="IPR002104">
    <property type="entry name" value="Integrase_catalytic"/>
</dbReference>
<dbReference type="InterPro" id="IPR050090">
    <property type="entry name" value="Tyrosine_recombinase_XerCD"/>
</dbReference>
<keyword evidence="4" id="KW-0159">Chromosome partition</keyword>
<feature type="domain" description="Core-binding (CB)" evidence="11">
    <location>
        <begin position="50"/>
        <end position="132"/>
    </location>
</feature>
<evidence type="ECO:0000313" key="13">
    <source>
        <dbReference type="Proteomes" id="UP000322658"/>
    </source>
</evidence>
<name>A0A5B3GIP4_9BACT</name>
<evidence type="ECO:0000256" key="4">
    <source>
        <dbReference type="ARBA" id="ARBA00022829"/>
    </source>
</evidence>
<dbReference type="Gene3D" id="1.10.443.10">
    <property type="entry name" value="Intergrase catalytic core"/>
    <property type="match status" value="1"/>
</dbReference>
<protein>
    <submittedName>
        <fullName evidence="12">Tyrosine-type recombinase/integrase</fullName>
    </submittedName>
</protein>
<keyword evidence="3" id="KW-0132">Cell division</keyword>
<dbReference type="EMBL" id="VVXJ01000043">
    <property type="protein sequence ID" value="KAA2372859.1"/>
    <property type="molecule type" value="Genomic_DNA"/>
</dbReference>
<evidence type="ECO:0000256" key="3">
    <source>
        <dbReference type="ARBA" id="ARBA00022618"/>
    </source>
</evidence>
<dbReference type="Pfam" id="PF00589">
    <property type="entry name" value="Phage_integrase"/>
    <property type="match status" value="1"/>
</dbReference>
<dbReference type="NCBIfam" id="NF040815">
    <property type="entry name" value="recomb_XerA_Arch"/>
    <property type="match status" value="1"/>
</dbReference>
<comment type="subcellular location">
    <subcellularLocation>
        <location evidence="1">Cytoplasm</location>
    </subcellularLocation>
</comment>
<evidence type="ECO:0000313" key="12">
    <source>
        <dbReference type="EMBL" id="KAA2372859.1"/>
    </source>
</evidence>